<proteinExistence type="inferred from homology"/>
<dbReference type="EMBL" id="QRCT01000029">
    <property type="protein sequence ID" value="RDU23309.1"/>
    <property type="molecule type" value="Genomic_DNA"/>
</dbReference>
<name>A0A371AUU0_9FIRM</name>
<dbReference type="SMART" id="SM00642">
    <property type="entry name" value="Aamy"/>
    <property type="match status" value="1"/>
</dbReference>
<feature type="domain" description="Glycosyl hydrolase family 13 catalytic" evidence="2">
    <location>
        <begin position="143"/>
        <end position="492"/>
    </location>
</feature>
<dbReference type="SUPFAM" id="SSF81296">
    <property type="entry name" value="E set domains"/>
    <property type="match status" value="1"/>
</dbReference>
<comment type="similarity">
    <text evidence="1">Belongs to the glycosyl hydrolase 13 family.</text>
</comment>
<comment type="caution">
    <text evidence="3">The sequence shown here is derived from an EMBL/GenBank/DDBJ whole genome shotgun (WGS) entry which is preliminary data.</text>
</comment>
<dbReference type="InterPro" id="IPR006047">
    <property type="entry name" value="GH13_cat_dom"/>
</dbReference>
<keyword evidence="4" id="KW-1185">Reference proteome</keyword>
<dbReference type="PANTHER" id="PTHR43002">
    <property type="entry name" value="GLYCOGEN DEBRANCHING ENZYME"/>
    <property type="match status" value="1"/>
</dbReference>
<dbReference type="AlphaFoldDB" id="A0A371AUU0"/>
<evidence type="ECO:0000313" key="4">
    <source>
        <dbReference type="Proteomes" id="UP000255036"/>
    </source>
</evidence>
<reference evidence="3 4" key="1">
    <citation type="submission" date="2018-07" db="EMBL/GenBank/DDBJ databases">
        <title>Anaerosacharophilus polymeroproducens gen. nov. sp. nov., an anaerobic bacterium isolated from salt field.</title>
        <authorList>
            <person name="Kim W."/>
            <person name="Yang S.-H."/>
            <person name="Oh J."/>
            <person name="Lee J.-H."/>
            <person name="Kwon K.K."/>
        </authorList>
    </citation>
    <scope>NUCLEOTIDE SEQUENCE [LARGE SCALE GENOMIC DNA]</scope>
    <source>
        <strain evidence="3 4">MCWD5</strain>
    </source>
</reference>
<accession>A0A371AUU0</accession>
<evidence type="ECO:0000259" key="2">
    <source>
        <dbReference type="SMART" id="SM00642"/>
    </source>
</evidence>
<evidence type="ECO:0000313" key="3">
    <source>
        <dbReference type="EMBL" id="RDU23309.1"/>
    </source>
</evidence>
<sequence>MNAIPLQEIETELNKGKPYPMGVTWTEKGINFAVSVPKNANCSILFYNKQETVPFGKVQIPEQFRVGNVYTLLLDKSFKKYDYNYEVNGKVVQDPYAVQIIGKEKWGIYKENKDIKCRLNKSTFDWEGDKPLEIPYDKCIIYSLHPRGFTKHNSSKVKKRGTWKGILEKLPYIKELGINVIELMPSYEFCEIIKEEIPIYTKSEIFEEDKSKINFWGYGSGYYFAPKTSYCNSNNPIDDFKTLIKEVHKNGIEVLMEMYFDEKLNPNIIIDCLRFWHLEYHVDGFHIYGGSVPDQVILSDPLLTKAKLIVPYVNDWIMIEKCDEKFRNISECNEDFAYVSRKLLKSDEEQLENFSSKIRRNPSDKAIINYITSHNGFTLMDLVSYDVKHNEENGESNKDGNDYNYSWNCGVEGPSRKKAVKNLRLSQRKNAMLMLFLSQGVPFLLAGDEIGNTQKGNNNAYCQDNEIGWINWKGQETDAQMLEFIKKLISFRKRHPIFHQAKELKIRDYKSCGYPDISYHGSKAWYPDMTYYKRHFGIMYCGQYVKKEDGSEDNFFYVAYNLYWTEMKFDLPNLPSNMKWYIAIDSSQTQEDGIYHEGEEPLLEQQKFLRVSARTIVVLIGK</sequence>
<gene>
    <name evidence="3" type="ORF">DWV06_10410</name>
</gene>
<dbReference type="Pfam" id="PF00128">
    <property type="entry name" value="Alpha-amylase"/>
    <property type="match status" value="1"/>
</dbReference>
<dbReference type="SUPFAM" id="SSF51011">
    <property type="entry name" value="Glycosyl hydrolase domain"/>
    <property type="match status" value="1"/>
</dbReference>
<dbReference type="Gene3D" id="2.60.40.10">
    <property type="entry name" value="Immunoglobulins"/>
    <property type="match status" value="1"/>
</dbReference>
<dbReference type="Gene3D" id="2.60.40.1180">
    <property type="entry name" value="Golgi alpha-mannosidase II"/>
    <property type="match status" value="1"/>
</dbReference>
<dbReference type="InterPro" id="IPR017853">
    <property type="entry name" value="GH"/>
</dbReference>
<dbReference type="Proteomes" id="UP000255036">
    <property type="component" value="Unassembled WGS sequence"/>
</dbReference>
<dbReference type="OrthoDB" id="9761875at2"/>
<protein>
    <submittedName>
        <fullName evidence="3">Alpha-amylase</fullName>
    </submittedName>
</protein>
<organism evidence="3 4">
    <name type="scientific">Anaerosacchariphilus polymeriproducens</name>
    <dbReference type="NCBI Taxonomy" id="1812858"/>
    <lineage>
        <taxon>Bacteria</taxon>
        <taxon>Bacillati</taxon>
        <taxon>Bacillota</taxon>
        <taxon>Clostridia</taxon>
        <taxon>Lachnospirales</taxon>
        <taxon>Lachnospiraceae</taxon>
        <taxon>Anaerosacchariphilus</taxon>
    </lineage>
</organism>
<dbReference type="InterPro" id="IPR013783">
    <property type="entry name" value="Ig-like_fold"/>
</dbReference>
<dbReference type="RefSeq" id="WP_115482125.1">
    <property type="nucleotide sequence ID" value="NZ_QRCT01000029.1"/>
</dbReference>
<dbReference type="GO" id="GO:0005975">
    <property type="term" value="P:carbohydrate metabolic process"/>
    <property type="evidence" value="ECO:0007669"/>
    <property type="project" value="InterPro"/>
</dbReference>
<dbReference type="InterPro" id="IPR013780">
    <property type="entry name" value="Glyco_hydro_b"/>
</dbReference>
<dbReference type="SUPFAM" id="SSF51445">
    <property type="entry name" value="(Trans)glycosidases"/>
    <property type="match status" value="1"/>
</dbReference>
<evidence type="ECO:0000256" key="1">
    <source>
        <dbReference type="ARBA" id="ARBA00008061"/>
    </source>
</evidence>
<dbReference type="Gene3D" id="3.20.20.80">
    <property type="entry name" value="Glycosidases"/>
    <property type="match status" value="2"/>
</dbReference>
<dbReference type="InterPro" id="IPR014756">
    <property type="entry name" value="Ig_E-set"/>
</dbReference>